<name>A0A8T0PN27_PANVG</name>
<keyword evidence="5" id="KW-0611">Plant defense</keyword>
<dbReference type="SUPFAM" id="SSF52058">
    <property type="entry name" value="L domain-like"/>
    <property type="match status" value="1"/>
</dbReference>
<evidence type="ECO:0000256" key="2">
    <source>
        <dbReference type="ARBA" id="ARBA00022614"/>
    </source>
</evidence>
<evidence type="ECO:0000256" key="6">
    <source>
        <dbReference type="ARBA" id="ARBA00023054"/>
    </source>
</evidence>
<dbReference type="Pfam" id="PF23598">
    <property type="entry name" value="LRR_14"/>
    <property type="match status" value="1"/>
</dbReference>
<dbReference type="InterPro" id="IPR041118">
    <property type="entry name" value="Rx_N"/>
</dbReference>
<dbReference type="Gene3D" id="3.40.50.300">
    <property type="entry name" value="P-loop containing nucleotide triphosphate hydrolases"/>
    <property type="match status" value="1"/>
</dbReference>
<dbReference type="GO" id="GO:0042742">
    <property type="term" value="P:defense response to bacterium"/>
    <property type="evidence" value="ECO:0007669"/>
    <property type="project" value="UniProtKB-ARBA"/>
</dbReference>
<dbReference type="Gene3D" id="1.20.5.4130">
    <property type="match status" value="1"/>
</dbReference>
<feature type="domain" description="Disease resistance N-terminal" evidence="10">
    <location>
        <begin position="12"/>
        <end position="89"/>
    </location>
</feature>
<keyword evidence="4" id="KW-0547">Nucleotide-binding</keyword>
<dbReference type="GO" id="GO:0002758">
    <property type="term" value="P:innate immune response-activating signaling pathway"/>
    <property type="evidence" value="ECO:0007669"/>
    <property type="project" value="UniProtKB-ARBA"/>
</dbReference>
<evidence type="ECO:0000259" key="9">
    <source>
        <dbReference type="Pfam" id="PF05627"/>
    </source>
</evidence>
<feature type="domain" description="NB-ARC" evidence="8">
    <location>
        <begin position="181"/>
        <end position="309"/>
    </location>
</feature>
<keyword evidence="2" id="KW-0433">Leucine-rich repeat</keyword>
<feature type="domain" description="Disease resistance protein winged helix" evidence="11">
    <location>
        <begin position="444"/>
        <end position="514"/>
    </location>
</feature>
<dbReference type="Pfam" id="PF18052">
    <property type="entry name" value="Rx_N"/>
    <property type="match status" value="1"/>
</dbReference>
<dbReference type="InterPro" id="IPR044974">
    <property type="entry name" value="Disease_R_plants"/>
</dbReference>
<dbReference type="GO" id="GO:0009626">
    <property type="term" value="P:plant-type hypersensitive response"/>
    <property type="evidence" value="ECO:0007669"/>
    <property type="project" value="UniProtKB-ARBA"/>
</dbReference>
<dbReference type="InterPro" id="IPR038005">
    <property type="entry name" value="RX-like_CC"/>
</dbReference>
<sequence>MEGRMMSSSLGAMGSLLGKLHTQLTSPEHQLPESLKDGIEHLKQDLEELNSFLVDLSRLEGTNAMVRRWMSEVRELSYDMEDYVDSTMRPNTTGSRKMNKEILTVLKQFGNLVKQARERHERYELSRWASDPSCTAVDDGQDQLQCFNGKKATDLLVGIDESRGELIRWLKPLSNADDAAEERLKVVSILGPAGVGKSTLAQQVYREIGGQFERRAFVRASRVPDARRLLRSMISQVRRHQRPPCGLPVQELVDNLRTHLQQKRYFIVIDGLWETTSWDIIRNAFPEGAHCSRVLITTDTEEVALECCDYQSNAGITWAPESSLDLDSHFHAQVGIFKMEPLSIDDSMDLFYNRVFGSKPVFSEQLKKYSEDIIRKCSGLPLATTIIASVFASQPENPELWSHVKECLSPINGLSSEDMLNEIISLSYYSLSQQLKTCLLYFSLYPEGYTFLKTDLVKQWIAEGFISAVAGKGPNEVAECYFDELVTRGLVQSNHIGLADEVMVYTVHSTIFDVMRRKSVEENFTTVIDYSETIPKLSAKVRRLSLSFSNAKYATKPAGFTLSTVRSLTFYGLVECLPSIMEFKLLRVLVLEFWGDREMFDLSGICILLQLRYFRVTTDFIIKLPVKMRGLKYLETLEIYASVLTVPTDIVHLPKLLHLHLQGNLKLPDYVGQLRSLRTLQSFDLSSNSEDNVWTLGEMTNLRELHITCCTAQSDHLERNLIALASLIGRHENLKTLTLAPGVSCPSIYTDCSLIVSSPPVFLEKLKLLPPICLFSRLPEWIGQLQKLCILKIVVRKLRRDDVNRIAGLKALTILSLYVRQPTAQSIIFNCAAFPVLKYLKFRCGVLRLAFQAEAIPNLWRLKLEFNAHSGEQYGDMLTGIEHLSNLQEIDVRVGAAPGAEESDKMAAESVLKETISKHSRHLSFSVRRANTFEEEIPQFSDLAPSSSQLDELLMNRSTMVDVTAQPNEIDEVREVSLSSEYRGGNDPVKQTDEHQGVSTIARKAKSAGRSASQNYKKGDPEALSKDPPSAKASPTRTGSDPVVQKSRNERRANREDDLCRQQARIVLQEGVSSLSWEHRTTAPTTPGRFKVKSSGRGYETPERGSAVPKFGDWEESNDASVSDDGFSAIFNKVREEKQSSDAPARTSGAAYNRSDQGRKYKLGCSCFGWSRGRLQK</sequence>
<evidence type="ECO:0000256" key="3">
    <source>
        <dbReference type="ARBA" id="ARBA00022737"/>
    </source>
</evidence>
<dbReference type="EMBL" id="CM029051">
    <property type="protein sequence ID" value="KAG2560472.1"/>
    <property type="molecule type" value="Genomic_DNA"/>
</dbReference>
<dbReference type="SUPFAM" id="SSF52540">
    <property type="entry name" value="P-loop containing nucleoside triphosphate hydrolases"/>
    <property type="match status" value="1"/>
</dbReference>
<proteinExistence type="inferred from homology"/>
<dbReference type="GO" id="GO:0043531">
    <property type="term" value="F:ADP binding"/>
    <property type="evidence" value="ECO:0007669"/>
    <property type="project" value="InterPro"/>
</dbReference>
<dbReference type="Pfam" id="PF23559">
    <property type="entry name" value="WHD_DRP"/>
    <property type="match status" value="1"/>
</dbReference>
<dbReference type="InterPro" id="IPR002182">
    <property type="entry name" value="NB-ARC"/>
</dbReference>
<dbReference type="PANTHER" id="PTHR23155">
    <property type="entry name" value="DISEASE RESISTANCE PROTEIN RP"/>
    <property type="match status" value="1"/>
</dbReference>
<dbReference type="CDD" id="cd14798">
    <property type="entry name" value="RX-CC_like"/>
    <property type="match status" value="1"/>
</dbReference>
<evidence type="ECO:0000259" key="11">
    <source>
        <dbReference type="Pfam" id="PF23559"/>
    </source>
</evidence>
<dbReference type="PANTHER" id="PTHR23155:SF1198">
    <property type="entry name" value="DISEASE RESISTANCE PROTEIN RGA5"/>
    <property type="match status" value="1"/>
</dbReference>
<dbReference type="Pfam" id="PF00931">
    <property type="entry name" value="NB-ARC"/>
    <property type="match status" value="1"/>
</dbReference>
<feature type="region of interest" description="Disordered" evidence="7">
    <location>
        <begin position="979"/>
        <end position="1058"/>
    </location>
</feature>
<keyword evidence="6" id="KW-0175">Coiled coil</keyword>
<dbReference type="InterPro" id="IPR027417">
    <property type="entry name" value="P-loop_NTPase"/>
</dbReference>
<comment type="similarity">
    <text evidence="1">Belongs to the disease resistance NB-LRR family.</text>
</comment>
<dbReference type="Gene3D" id="3.80.10.10">
    <property type="entry name" value="Ribonuclease Inhibitor"/>
    <property type="match status" value="1"/>
</dbReference>
<dbReference type="EMBL" id="CM029051">
    <property type="protein sequence ID" value="KAG2560476.1"/>
    <property type="molecule type" value="Genomic_DNA"/>
</dbReference>
<comment type="caution">
    <text evidence="13">The sequence shown here is derived from an EMBL/GenBank/DDBJ whole genome shotgun (WGS) entry which is preliminary data.</text>
</comment>
<feature type="domain" description="RIN4 pathogenic type III effector avirulence factor Avr cleavage site" evidence="9">
    <location>
        <begin position="1103"/>
        <end position="1139"/>
    </location>
</feature>
<evidence type="ECO:0000256" key="1">
    <source>
        <dbReference type="ARBA" id="ARBA00008894"/>
    </source>
</evidence>
<evidence type="ECO:0000259" key="12">
    <source>
        <dbReference type="Pfam" id="PF23598"/>
    </source>
</evidence>
<feature type="compositionally biased region" description="Basic and acidic residues" evidence="7">
    <location>
        <begin position="1047"/>
        <end position="1058"/>
    </location>
</feature>
<evidence type="ECO:0000256" key="7">
    <source>
        <dbReference type="SAM" id="MobiDB-lite"/>
    </source>
</evidence>
<evidence type="ECO:0000256" key="4">
    <source>
        <dbReference type="ARBA" id="ARBA00022741"/>
    </source>
</evidence>
<gene>
    <name evidence="13" type="ORF">PVAP13_8KG063200</name>
</gene>
<organism evidence="13 14">
    <name type="scientific">Panicum virgatum</name>
    <name type="common">Blackwell switchgrass</name>
    <dbReference type="NCBI Taxonomy" id="38727"/>
    <lineage>
        <taxon>Eukaryota</taxon>
        <taxon>Viridiplantae</taxon>
        <taxon>Streptophyta</taxon>
        <taxon>Embryophyta</taxon>
        <taxon>Tracheophyta</taxon>
        <taxon>Spermatophyta</taxon>
        <taxon>Magnoliopsida</taxon>
        <taxon>Liliopsida</taxon>
        <taxon>Poales</taxon>
        <taxon>Poaceae</taxon>
        <taxon>PACMAD clade</taxon>
        <taxon>Panicoideae</taxon>
        <taxon>Panicodae</taxon>
        <taxon>Paniceae</taxon>
        <taxon>Panicinae</taxon>
        <taxon>Panicum</taxon>
        <taxon>Panicum sect. Hiantes</taxon>
    </lineage>
</organism>
<dbReference type="InterPro" id="IPR058922">
    <property type="entry name" value="WHD_DRP"/>
</dbReference>
<dbReference type="InterPro" id="IPR055414">
    <property type="entry name" value="LRR_R13L4/SHOC2-like"/>
</dbReference>
<dbReference type="InterPro" id="IPR036388">
    <property type="entry name" value="WH-like_DNA-bd_sf"/>
</dbReference>
<protein>
    <submittedName>
        <fullName evidence="13">Uncharacterized protein</fullName>
    </submittedName>
</protein>
<evidence type="ECO:0000259" key="10">
    <source>
        <dbReference type="Pfam" id="PF18052"/>
    </source>
</evidence>
<evidence type="ECO:0000313" key="13">
    <source>
        <dbReference type="EMBL" id="KAG2560476.1"/>
    </source>
</evidence>
<reference evidence="13" key="1">
    <citation type="submission" date="2020-05" db="EMBL/GenBank/DDBJ databases">
        <title>WGS assembly of Panicum virgatum.</title>
        <authorList>
            <person name="Lovell J.T."/>
            <person name="Jenkins J."/>
            <person name="Shu S."/>
            <person name="Juenger T.E."/>
            <person name="Schmutz J."/>
        </authorList>
    </citation>
    <scope>NUCLEOTIDE SEQUENCE</scope>
    <source>
        <strain evidence="13">AP13</strain>
    </source>
</reference>
<dbReference type="InterPro" id="IPR008700">
    <property type="entry name" value="TypeIII_avirulence_cleave"/>
</dbReference>
<dbReference type="Gene3D" id="1.10.10.10">
    <property type="entry name" value="Winged helix-like DNA-binding domain superfamily/Winged helix DNA-binding domain"/>
    <property type="match status" value="1"/>
</dbReference>
<dbReference type="Proteomes" id="UP000823388">
    <property type="component" value="Chromosome 8K"/>
</dbReference>
<dbReference type="OrthoDB" id="683524at2759"/>
<feature type="region of interest" description="Disordered" evidence="7">
    <location>
        <begin position="1078"/>
        <end position="1107"/>
    </location>
</feature>
<keyword evidence="14" id="KW-1185">Reference proteome</keyword>
<evidence type="ECO:0000313" key="14">
    <source>
        <dbReference type="Proteomes" id="UP000823388"/>
    </source>
</evidence>
<accession>A0A8T0PN27</accession>
<keyword evidence="3" id="KW-0677">Repeat</keyword>
<evidence type="ECO:0000259" key="8">
    <source>
        <dbReference type="Pfam" id="PF00931"/>
    </source>
</evidence>
<feature type="domain" description="Disease resistance R13L4/SHOC-2-like LRR" evidence="12">
    <location>
        <begin position="565"/>
        <end position="922"/>
    </location>
</feature>
<evidence type="ECO:0000256" key="5">
    <source>
        <dbReference type="ARBA" id="ARBA00022821"/>
    </source>
</evidence>
<dbReference type="FunFam" id="1.10.10.10:FF:000322">
    <property type="entry name" value="Probable disease resistance protein At1g63360"/>
    <property type="match status" value="1"/>
</dbReference>
<dbReference type="Pfam" id="PF05627">
    <property type="entry name" value="AvrRpt-cleavage"/>
    <property type="match status" value="1"/>
</dbReference>
<dbReference type="AlphaFoldDB" id="A0A8T0PN27"/>
<dbReference type="InterPro" id="IPR032675">
    <property type="entry name" value="LRR_dom_sf"/>
</dbReference>
<dbReference type="PRINTS" id="PR00364">
    <property type="entry name" value="DISEASERSIST"/>
</dbReference>
<feature type="region of interest" description="Disordered" evidence="7">
    <location>
        <begin position="1135"/>
        <end position="1154"/>
    </location>
</feature>